<dbReference type="Pfam" id="PF18082">
    <property type="entry name" value="NAT_N"/>
    <property type="match status" value="1"/>
</dbReference>
<keyword evidence="4" id="KW-1185">Reference proteome</keyword>
<proteinExistence type="predicted"/>
<sequence length="331" mass="36493">MIEVLRGDAGLEAWLKELDERTAAGDSGPAPALPDPVDLPDLLLDLWVPHPDVGELVALRARLDREPELRALVEQGARSLTHRMGEVEGGPDAPHLPAELGAAGRYFHVLVYLAALPAVRAYHRAHGVPDDVSRRTLADLGRHIGVTRRRYGAGGLVHPNWLKLHFRGEIYQLGRLQFQRARLGEQLGRAVADAGGPAGPGDAVLSVHIPDFAGPLTPEACDASLEQARAFFPRHFPDERYAVAVCYSWLLDAQLPEHLSERSNIVRFQRRFRLLANDGDEPSDRSAVEFTFGDPELPHAELPRRTSLERAIGDHLRAGGHWFVGQGWFAL</sequence>
<feature type="domain" description="GNAT-like C-terminal" evidence="2">
    <location>
        <begin position="170"/>
        <end position="329"/>
    </location>
</feature>
<accession>A0A6G4UBJ5</accession>
<reference evidence="3 4" key="1">
    <citation type="submission" date="2020-02" db="EMBL/GenBank/DDBJ databases">
        <title>Whole-genome analyses of novel actinobacteria.</title>
        <authorList>
            <person name="Sahin N."/>
        </authorList>
    </citation>
    <scope>NUCLEOTIDE SEQUENCE [LARGE SCALE GENOMIC DNA]</scope>
    <source>
        <strain evidence="3 4">A7024</strain>
    </source>
</reference>
<evidence type="ECO:0000259" key="2">
    <source>
        <dbReference type="Pfam" id="PF18164"/>
    </source>
</evidence>
<dbReference type="InterPro" id="IPR041644">
    <property type="entry name" value="GNAT_C"/>
</dbReference>
<dbReference type="InterPro" id="IPR041273">
    <property type="entry name" value="NAT_N"/>
</dbReference>
<evidence type="ECO:0000313" key="4">
    <source>
        <dbReference type="Proteomes" id="UP000481583"/>
    </source>
</evidence>
<evidence type="ECO:0000259" key="1">
    <source>
        <dbReference type="Pfam" id="PF18082"/>
    </source>
</evidence>
<evidence type="ECO:0000313" key="3">
    <source>
        <dbReference type="EMBL" id="NGN69605.1"/>
    </source>
</evidence>
<organism evidence="3 4">
    <name type="scientific">Streptomyces coryli</name>
    <dbReference type="NCBI Taxonomy" id="1128680"/>
    <lineage>
        <taxon>Bacteria</taxon>
        <taxon>Bacillati</taxon>
        <taxon>Actinomycetota</taxon>
        <taxon>Actinomycetes</taxon>
        <taxon>Kitasatosporales</taxon>
        <taxon>Streptomycetaceae</taxon>
        <taxon>Streptomyces</taxon>
    </lineage>
</organism>
<protein>
    <submittedName>
        <fullName evidence="3">DUF5596 domain-containing protein</fullName>
    </submittedName>
</protein>
<name>A0A6G4UBJ5_9ACTN</name>
<gene>
    <name evidence="3" type="ORF">G5C51_37685</name>
</gene>
<dbReference type="AlphaFoldDB" id="A0A6G4UBJ5"/>
<feature type="domain" description="N-acyltransferase N-terminal" evidence="1">
    <location>
        <begin position="38"/>
        <end position="168"/>
    </location>
</feature>
<comment type="caution">
    <text evidence="3">The sequence shown here is derived from an EMBL/GenBank/DDBJ whole genome shotgun (WGS) entry which is preliminary data.</text>
</comment>
<dbReference type="Proteomes" id="UP000481583">
    <property type="component" value="Unassembled WGS sequence"/>
</dbReference>
<dbReference type="Gene3D" id="3.40.630.120">
    <property type="match status" value="1"/>
</dbReference>
<dbReference type="Pfam" id="PF18164">
    <property type="entry name" value="GNAT_C"/>
    <property type="match status" value="1"/>
</dbReference>
<dbReference type="EMBL" id="JAAKZV010000316">
    <property type="protein sequence ID" value="NGN69605.1"/>
    <property type="molecule type" value="Genomic_DNA"/>
</dbReference>